<evidence type="ECO:0000313" key="1">
    <source>
        <dbReference type="EMBL" id="AXA39846.1"/>
    </source>
</evidence>
<dbReference type="RefSeq" id="WP_112905053.1">
    <property type="nucleotide sequence ID" value="NZ_CP030760.1"/>
</dbReference>
<organism evidence="1 2">
    <name type="scientific">Rhizobium leguminosarum</name>
    <dbReference type="NCBI Taxonomy" id="384"/>
    <lineage>
        <taxon>Bacteria</taxon>
        <taxon>Pseudomonadati</taxon>
        <taxon>Pseudomonadota</taxon>
        <taxon>Alphaproteobacteria</taxon>
        <taxon>Hyphomicrobiales</taxon>
        <taxon>Rhizobiaceae</taxon>
        <taxon>Rhizobium/Agrobacterium group</taxon>
        <taxon>Rhizobium</taxon>
    </lineage>
</organism>
<proteinExistence type="predicted"/>
<dbReference type="SUPFAM" id="SSF52540">
    <property type="entry name" value="P-loop containing nucleoside triphosphate hydrolases"/>
    <property type="match status" value="1"/>
</dbReference>
<gene>
    <name evidence="1" type="ORF">DLJ82_2253</name>
</gene>
<protein>
    <submittedName>
        <fullName evidence="1">AAA domain family protein</fullName>
    </submittedName>
</protein>
<name>A0A2Z4YEY0_RHILE</name>
<dbReference type="AlphaFoldDB" id="A0A2Z4YEY0"/>
<dbReference type="EMBL" id="CP030760">
    <property type="protein sequence ID" value="AXA39846.1"/>
    <property type="molecule type" value="Genomic_DNA"/>
</dbReference>
<dbReference type="Gene3D" id="3.40.50.300">
    <property type="entry name" value="P-loop containing nucleotide triphosphate hydrolases"/>
    <property type="match status" value="1"/>
</dbReference>
<dbReference type="Pfam" id="PF13238">
    <property type="entry name" value="AAA_18"/>
    <property type="match status" value="1"/>
</dbReference>
<reference evidence="1 2" key="1">
    <citation type="submission" date="2018-07" db="EMBL/GenBank/DDBJ databases">
        <title>Rhizobium leguminosarum strain:ATCC 14479 Genome sequencing and assembly.</title>
        <authorList>
            <person name="Chakraborty R."/>
        </authorList>
    </citation>
    <scope>NUCLEOTIDE SEQUENCE [LARGE SCALE GENOMIC DNA]</scope>
    <source>
        <strain evidence="1 2">ATCC 14479</strain>
    </source>
</reference>
<dbReference type="Proteomes" id="UP000251166">
    <property type="component" value="Chromosome"/>
</dbReference>
<accession>A0A2Z4YEY0</accession>
<evidence type="ECO:0000313" key="2">
    <source>
        <dbReference type="Proteomes" id="UP000251166"/>
    </source>
</evidence>
<dbReference type="InterPro" id="IPR027417">
    <property type="entry name" value="P-loop_NTPase"/>
</dbReference>
<sequence>MPLVILTGASGAGKTTIAEAIERLHGHEIDVYYKDRIGVPPVHEMIDKFGSVEGWQRAATFEWMARLSPLLLEGRSVLFEGQSRFAFLVEAAERAGIMPYVCILIDCDDETRTRRLSMDRGQPELANPDMMNWANFLRNEASAYGCKILDTSNLTLEQGVERVLRELRRGHV</sequence>